<name>G4QN61_GLANF</name>
<feature type="transmembrane region" description="Helical" evidence="8">
    <location>
        <begin position="31"/>
        <end position="48"/>
    </location>
</feature>
<gene>
    <name evidence="10" type="ordered locus">GNIT_3386</name>
</gene>
<evidence type="ECO:0000256" key="8">
    <source>
        <dbReference type="SAM" id="Phobius"/>
    </source>
</evidence>
<dbReference type="HOGENOM" id="CLU_000445_114_4_6"/>
<keyword evidence="8" id="KW-0472">Membrane</keyword>
<protein>
    <recommendedName>
        <fullName evidence="2">histidine kinase</fullName>
        <ecNumber evidence="2">2.7.13.3</ecNumber>
    </recommendedName>
</protein>
<evidence type="ECO:0000256" key="2">
    <source>
        <dbReference type="ARBA" id="ARBA00012438"/>
    </source>
</evidence>
<dbReference type="STRING" id="1085623.GNIT_3386"/>
<evidence type="ECO:0000256" key="5">
    <source>
        <dbReference type="ARBA" id="ARBA00022777"/>
    </source>
</evidence>
<dbReference type="PANTHER" id="PTHR43065:SF46">
    <property type="entry name" value="C4-DICARBOXYLATE TRANSPORT SENSOR PROTEIN DCTB"/>
    <property type="match status" value="1"/>
</dbReference>
<dbReference type="KEGG" id="gni:GNIT_3386"/>
<dbReference type="Proteomes" id="UP000009282">
    <property type="component" value="Chromosome"/>
</dbReference>
<dbReference type="Pfam" id="PF02518">
    <property type="entry name" value="HATPase_c"/>
    <property type="match status" value="1"/>
</dbReference>
<dbReference type="OrthoDB" id="1931120at2"/>
<dbReference type="GO" id="GO:0005524">
    <property type="term" value="F:ATP binding"/>
    <property type="evidence" value="ECO:0007669"/>
    <property type="project" value="UniProtKB-KW"/>
</dbReference>
<dbReference type="EMBL" id="CP003060">
    <property type="protein sequence ID" value="AEP31480.1"/>
    <property type="molecule type" value="Genomic_DNA"/>
</dbReference>
<proteinExistence type="predicted"/>
<evidence type="ECO:0000259" key="9">
    <source>
        <dbReference type="PROSITE" id="PS50109"/>
    </source>
</evidence>
<dbReference type="SUPFAM" id="SSF55874">
    <property type="entry name" value="ATPase domain of HSP90 chaperone/DNA topoisomerase II/histidine kinase"/>
    <property type="match status" value="1"/>
</dbReference>
<dbReference type="AlphaFoldDB" id="G4QN61"/>
<keyword evidence="4" id="KW-0547">Nucleotide-binding</keyword>
<evidence type="ECO:0000256" key="7">
    <source>
        <dbReference type="ARBA" id="ARBA00023012"/>
    </source>
</evidence>
<dbReference type="InterPro" id="IPR004358">
    <property type="entry name" value="Sig_transdc_His_kin-like_C"/>
</dbReference>
<dbReference type="SMART" id="SM00387">
    <property type="entry name" value="HATPase_c"/>
    <property type="match status" value="1"/>
</dbReference>
<dbReference type="PANTHER" id="PTHR43065">
    <property type="entry name" value="SENSOR HISTIDINE KINASE"/>
    <property type="match status" value="1"/>
</dbReference>
<evidence type="ECO:0000256" key="4">
    <source>
        <dbReference type="ARBA" id="ARBA00022741"/>
    </source>
</evidence>
<dbReference type="GO" id="GO:0000160">
    <property type="term" value="P:phosphorelay signal transduction system"/>
    <property type="evidence" value="ECO:0007669"/>
    <property type="project" value="UniProtKB-KW"/>
</dbReference>
<dbReference type="GO" id="GO:0004673">
    <property type="term" value="F:protein histidine kinase activity"/>
    <property type="evidence" value="ECO:0007669"/>
    <property type="project" value="UniProtKB-EC"/>
</dbReference>
<dbReference type="RefSeq" id="WP_014110351.1">
    <property type="nucleotide sequence ID" value="NC_016041.1"/>
</dbReference>
<sequence>MNQIKLCFAIAGVVLLSMSLGVSIFRSGISSTSILIALALSLVIAWFISQQKKASREPLMVLKAIANGDTSLGLTQTHPLRNQLIEVSAKLKSVRLDAVEQANYFQVLIQQINVGVIVVNDSGIIKQQNSAAIRLVGEKLGHIQAFHPFYGYYRKALFEPSSKLSRITLPWQKNEHQDIFSVSIIKLELNGKILVSITFQSIYEELKLKEQEAFKQLTQVLTHEVANSILPLSSLAETALDRLPHELEFECDDDKDDLAVALSAISSRAIHLNQFITRFRTFSGLPPPNRKPCHLHDLTDNVYQLMRQSILDNEITFNNKVVYSQLLMVDRSQIEQVLINLITNALEAISLIDAHDDIEQIKQITLESGHLSDGRAYIDLKDSGTGISASAIANIFVPFFTTKSNGSGIGLALAKTIMVQHGGDLIYITSEERANKSAPSNGACFRLLF</sequence>
<evidence type="ECO:0000256" key="3">
    <source>
        <dbReference type="ARBA" id="ARBA00022679"/>
    </source>
</evidence>
<keyword evidence="11" id="KW-1185">Reference proteome</keyword>
<evidence type="ECO:0000256" key="1">
    <source>
        <dbReference type="ARBA" id="ARBA00000085"/>
    </source>
</evidence>
<evidence type="ECO:0000256" key="6">
    <source>
        <dbReference type="ARBA" id="ARBA00022840"/>
    </source>
</evidence>
<comment type="catalytic activity">
    <reaction evidence="1">
        <text>ATP + protein L-histidine = ADP + protein N-phospho-L-histidine.</text>
        <dbReference type="EC" id="2.7.13.3"/>
    </reaction>
</comment>
<dbReference type="InterPro" id="IPR005467">
    <property type="entry name" value="His_kinase_dom"/>
</dbReference>
<dbReference type="InterPro" id="IPR003594">
    <property type="entry name" value="HATPase_dom"/>
</dbReference>
<feature type="domain" description="Histidine kinase" evidence="9">
    <location>
        <begin position="220"/>
        <end position="449"/>
    </location>
</feature>
<dbReference type="eggNOG" id="COG5000">
    <property type="taxonomic scope" value="Bacteria"/>
</dbReference>
<dbReference type="PRINTS" id="PR00344">
    <property type="entry name" value="BCTRLSENSOR"/>
</dbReference>
<keyword evidence="5 10" id="KW-0418">Kinase</keyword>
<evidence type="ECO:0000313" key="10">
    <source>
        <dbReference type="EMBL" id="AEP31480.1"/>
    </source>
</evidence>
<organism evidence="10 11">
    <name type="scientific">Glaciecola nitratireducens (strain JCM 12485 / KCTC 12276 / FR1064)</name>
    <dbReference type="NCBI Taxonomy" id="1085623"/>
    <lineage>
        <taxon>Bacteria</taxon>
        <taxon>Pseudomonadati</taxon>
        <taxon>Pseudomonadota</taxon>
        <taxon>Gammaproteobacteria</taxon>
        <taxon>Alteromonadales</taxon>
        <taxon>Alteromonadaceae</taxon>
        <taxon>Brumicola</taxon>
    </lineage>
</organism>
<dbReference type="InterPro" id="IPR036890">
    <property type="entry name" value="HATPase_C_sf"/>
</dbReference>
<keyword evidence="7" id="KW-0902">Two-component regulatory system</keyword>
<keyword evidence="3" id="KW-0808">Transferase</keyword>
<accession>G4QN61</accession>
<keyword evidence="6" id="KW-0067">ATP-binding</keyword>
<dbReference type="Gene3D" id="3.30.565.10">
    <property type="entry name" value="Histidine kinase-like ATPase, C-terminal domain"/>
    <property type="match status" value="1"/>
</dbReference>
<keyword evidence="8" id="KW-1133">Transmembrane helix</keyword>
<evidence type="ECO:0000313" key="11">
    <source>
        <dbReference type="Proteomes" id="UP000009282"/>
    </source>
</evidence>
<dbReference type="PROSITE" id="PS50109">
    <property type="entry name" value="HIS_KIN"/>
    <property type="match status" value="1"/>
</dbReference>
<keyword evidence="8" id="KW-0812">Transmembrane</keyword>
<dbReference type="EC" id="2.7.13.3" evidence="2"/>
<reference evidence="10 11" key="1">
    <citation type="journal article" date="2011" name="J. Bacteriol.">
        <title>Complete genome sequence of seawater bacterium Glaciecola nitratireducens FR1064T.</title>
        <authorList>
            <person name="Bian F."/>
            <person name="Qin Q.L."/>
            <person name="Xie B.B."/>
            <person name="Shu Y.L."/>
            <person name="Zhang X.Y."/>
            <person name="Yu Y."/>
            <person name="Chen B."/>
            <person name="Chen X.L."/>
            <person name="Zhou B.C."/>
            <person name="Zhang Y.Z."/>
        </authorList>
    </citation>
    <scope>NUCLEOTIDE SEQUENCE [LARGE SCALE GENOMIC DNA]</scope>
    <source>
        <strain evidence="11">JCM 12485 / KCTC 12276 / FR1064</strain>
    </source>
</reference>